<keyword evidence="2" id="KW-0315">Glutamine amidotransferase</keyword>
<gene>
    <name evidence="2" type="ORF">CN97_10835</name>
</gene>
<keyword evidence="3" id="KW-1185">Reference proteome</keyword>
<dbReference type="AlphaFoldDB" id="A0A086YB37"/>
<dbReference type="PANTHER" id="PTHR42733">
    <property type="entry name" value="DJ-1 PROTEIN"/>
    <property type="match status" value="1"/>
</dbReference>
<dbReference type="eggNOG" id="COG0693">
    <property type="taxonomic scope" value="Bacteria"/>
</dbReference>
<dbReference type="InterPro" id="IPR006286">
    <property type="entry name" value="C56_PfpI-like"/>
</dbReference>
<dbReference type="CDD" id="cd03134">
    <property type="entry name" value="GATase1_PfpI_like"/>
    <property type="match status" value="1"/>
</dbReference>
<protein>
    <submittedName>
        <fullName evidence="2">Glutamine amidotransferase</fullName>
    </submittedName>
</protein>
<dbReference type="NCBIfam" id="TIGR01382">
    <property type="entry name" value="PfpI"/>
    <property type="match status" value="1"/>
</dbReference>
<dbReference type="PANTHER" id="PTHR42733:SF12">
    <property type="entry name" value="PROTEINASE"/>
    <property type="match status" value="1"/>
</dbReference>
<dbReference type="OrthoDB" id="9792284at2"/>
<dbReference type="EMBL" id="JGYG01000002">
    <property type="protein sequence ID" value="KFI31487.1"/>
    <property type="molecule type" value="Genomic_DNA"/>
</dbReference>
<keyword evidence="2" id="KW-0808">Transferase</keyword>
<dbReference type="Gene3D" id="3.40.50.880">
    <property type="match status" value="1"/>
</dbReference>
<reference evidence="2 3" key="1">
    <citation type="submission" date="2014-03" db="EMBL/GenBank/DDBJ databases">
        <title>Genome of Haematobacter massiliensis CCUG 47968.</title>
        <authorList>
            <person name="Wang D."/>
            <person name="Wang G."/>
        </authorList>
    </citation>
    <scope>NUCLEOTIDE SEQUENCE [LARGE SCALE GENOMIC DNA]</scope>
    <source>
        <strain evidence="2 3">CCUG 47968</strain>
    </source>
</reference>
<evidence type="ECO:0000256" key="1">
    <source>
        <dbReference type="ARBA" id="ARBA00008542"/>
    </source>
</evidence>
<sequence>MTDIKKARIAILATDGFEQSELEVPLQQLRERGAHVEVVTPEGKAIRGWKDGNWTDEIKADRELEEVTESDYDALVLPGGVINPDKLRTNRRAVDLVKAFVREGKVVAAICHGPWLLAEADAVRGRNVTSYKSIMTDMKNAGGIWADEAVVTDQGIITSRSPDDLDPFVSKIVEEVREGKHQRAA</sequence>
<dbReference type="STRING" id="195105.CN97_10835"/>
<comment type="similarity">
    <text evidence="1">Belongs to the peptidase C56 family.</text>
</comment>
<evidence type="ECO:0000313" key="2">
    <source>
        <dbReference type="EMBL" id="KFI31487.1"/>
    </source>
</evidence>
<dbReference type="Proteomes" id="UP000028826">
    <property type="component" value="Unassembled WGS sequence"/>
</dbReference>
<dbReference type="InterPro" id="IPR029062">
    <property type="entry name" value="Class_I_gatase-like"/>
</dbReference>
<proteinExistence type="inferred from homology"/>
<accession>A0A086YB37</accession>
<dbReference type="SUPFAM" id="SSF52317">
    <property type="entry name" value="Class I glutamine amidotransferase-like"/>
    <property type="match status" value="1"/>
</dbReference>
<evidence type="ECO:0000313" key="3">
    <source>
        <dbReference type="Proteomes" id="UP000028826"/>
    </source>
</evidence>
<dbReference type="InterPro" id="IPR002818">
    <property type="entry name" value="DJ-1/PfpI"/>
</dbReference>
<comment type="caution">
    <text evidence="2">The sequence shown here is derived from an EMBL/GenBank/DDBJ whole genome shotgun (WGS) entry which is preliminary data.</text>
</comment>
<dbReference type="GO" id="GO:0016740">
    <property type="term" value="F:transferase activity"/>
    <property type="evidence" value="ECO:0007669"/>
    <property type="project" value="UniProtKB-KW"/>
</dbReference>
<dbReference type="PROSITE" id="PS51276">
    <property type="entry name" value="PEPTIDASE_C56_PFPI"/>
    <property type="match status" value="1"/>
</dbReference>
<name>A0A086YB37_9RHOB</name>
<dbReference type="Pfam" id="PF01965">
    <property type="entry name" value="DJ-1_PfpI"/>
    <property type="match status" value="1"/>
</dbReference>
<dbReference type="RefSeq" id="WP_035708129.1">
    <property type="nucleotide sequence ID" value="NZ_CP035510.1"/>
</dbReference>
<organism evidence="2 3">
    <name type="scientific">Haematobacter massiliensis</name>
    <dbReference type="NCBI Taxonomy" id="195105"/>
    <lineage>
        <taxon>Bacteria</taxon>
        <taxon>Pseudomonadati</taxon>
        <taxon>Pseudomonadota</taxon>
        <taxon>Alphaproteobacteria</taxon>
        <taxon>Rhodobacterales</taxon>
        <taxon>Paracoccaceae</taxon>
        <taxon>Haematobacter</taxon>
    </lineage>
</organism>